<dbReference type="EMBL" id="CP090171">
    <property type="protein sequence ID" value="UJO21914.1"/>
    <property type="molecule type" value="Genomic_DNA"/>
</dbReference>
<dbReference type="RefSeq" id="XP_047766280.1">
    <property type="nucleotide sequence ID" value="XM_047907946.1"/>
</dbReference>
<reference evidence="1" key="2">
    <citation type="journal article" date="2022" name="Microb. Genom.">
        <title>A chromosome-scale genome assembly of the tomato pathogen Cladosporium fulvum reveals a compartmentalized genome architecture and the presence of a dispensable chromosome.</title>
        <authorList>
            <person name="Zaccaron A.Z."/>
            <person name="Chen L.H."/>
            <person name="Samaras A."/>
            <person name="Stergiopoulos I."/>
        </authorList>
    </citation>
    <scope>NUCLEOTIDE SEQUENCE</scope>
    <source>
        <strain evidence="1">Race5_Kim</strain>
    </source>
</reference>
<gene>
    <name evidence="1" type="ORF">CLAFUR5_08798</name>
</gene>
<dbReference type="Proteomes" id="UP000756132">
    <property type="component" value="Chromosome 9"/>
</dbReference>
<keyword evidence="2" id="KW-1185">Reference proteome</keyword>
<name>A0A9Q8PFZ8_PASFU</name>
<sequence>MEFDPFANGFDGLGDDPAFPGGQQRCLPTLIPGPMLLTQVQDGYRELPVVPCTEKTGELRHNTVPPLNPKKWGDKGTLSALKRIFFLQGEVTTDDVITIFGEQPTQVAKELLIREVKKFTTTLQDRCFLSSGSKWFLVFVKSIVSTETYCLWLRNLLRLRPKKLAHRPNESNADRLQKDQEAAHLLHHVTTLHKRLVRVYDEDITRISRGDDRTCLFRFGESTKNLDAAQFNILLIPKVARLRSEQDRIRNCYAGLDLPAVDDLNQITPYERPYGYLALEERRQFWIDRNIINTRTIGSMYRGCLDGFEIKQSPAEPTLYQFCVQRFAHIAESAVRSLVAPMIEQEALAAHEDPQIRAIKIDQGSQAT</sequence>
<protein>
    <submittedName>
        <fullName evidence="1">Uncharacterized protein</fullName>
    </submittedName>
</protein>
<organism evidence="1 2">
    <name type="scientific">Passalora fulva</name>
    <name type="common">Tomato leaf mold</name>
    <name type="synonym">Cladosporium fulvum</name>
    <dbReference type="NCBI Taxonomy" id="5499"/>
    <lineage>
        <taxon>Eukaryota</taxon>
        <taxon>Fungi</taxon>
        <taxon>Dikarya</taxon>
        <taxon>Ascomycota</taxon>
        <taxon>Pezizomycotina</taxon>
        <taxon>Dothideomycetes</taxon>
        <taxon>Dothideomycetidae</taxon>
        <taxon>Mycosphaerellales</taxon>
        <taxon>Mycosphaerellaceae</taxon>
        <taxon>Fulvia</taxon>
    </lineage>
</organism>
<evidence type="ECO:0000313" key="2">
    <source>
        <dbReference type="Proteomes" id="UP000756132"/>
    </source>
</evidence>
<dbReference type="AlphaFoldDB" id="A0A9Q8PFZ8"/>
<dbReference type="KEGG" id="ffu:CLAFUR5_08798"/>
<dbReference type="GeneID" id="71988676"/>
<reference evidence="1" key="1">
    <citation type="submission" date="2021-12" db="EMBL/GenBank/DDBJ databases">
        <authorList>
            <person name="Zaccaron A."/>
            <person name="Stergiopoulos I."/>
        </authorList>
    </citation>
    <scope>NUCLEOTIDE SEQUENCE</scope>
    <source>
        <strain evidence="1">Race5_Kim</strain>
    </source>
</reference>
<proteinExistence type="predicted"/>
<evidence type="ECO:0000313" key="1">
    <source>
        <dbReference type="EMBL" id="UJO21914.1"/>
    </source>
</evidence>
<accession>A0A9Q8PFZ8</accession>